<evidence type="ECO:0000313" key="1">
    <source>
        <dbReference type="EMBL" id="KAH6636194.1"/>
    </source>
</evidence>
<reference evidence="1 2" key="1">
    <citation type="journal article" date="2021" name="Nat. Commun.">
        <title>Genetic determinants of endophytism in the Arabidopsis root mycobiome.</title>
        <authorList>
            <person name="Mesny F."/>
            <person name="Miyauchi S."/>
            <person name="Thiergart T."/>
            <person name="Pickel B."/>
            <person name="Atanasova L."/>
            <person name="Karlsson M."/>
            <person name="Huettel B."/>
            <person name="Barry K.W."/>
            <person name="Haridas S."/>
            <person name="Chen C."/>
            <person name="Bauer D."/>
            <person name="Andreopoulos W."/>
            <person name="Pangilinan J."/>
            <person name="LaButti K."/>
            <person name="Riley R."/>
            <person name="Lipzen A."/>
            <person name="Clum A."/>
            <person name="Drula E."/>
            <person name="Henrissat B."/>
            <person name="Kohler A."/>
            <person name="Grigoriev I.V."/>
            <person name="Martin F.M."/>
            <person name="Hacquard S."/>
        </authorList>
    </citation>
    <scope>NUCLEOTIDE SEQUENCE [LARGE SCALE GENOMIC DNA]</scope>
    <source>
        <strain evidence="1 2">MPI-SDFR-AT-0079</strain>
    </source>
</reference>
<dbReference type="Proteomes" id="UP000724584">
    <property type="component" value="Unassembled WGS sequence"/>
</dbReference>
<organism evidence="1 2">
    <name type="scientific">Chaetomium tenue</name>
    <dbReference type="NCBI Taxonomy" id="1854479"/>
    <lineage>
        <taxon>Eukaryota</taxon>
        <taxon>Fungi</taxon>
        <taxon>Dikarya</taxon>
        <taxon>Ascomycota</taxon>
        <taxon>Pezizomycotina</taxon>
        <taxon>Sordariomycetes</taxon>
        <taxon>Sordariomycetidae</taxon>
        <taxon>Sordariales</taxon>
        <taxon>Chaetomiaceae</taxon>
        <taxon>Chaetomium</taxon>
    </lineage>
</organism>
<evidence type="ECO:0000313" key="2">
    <source>
        <dbReference type="Proteomes" id="UP000724584"/>
    </source>
</evidence>
<proteinExistence type="predicted"/>
<protein>
    <submittedName>
        <fullName evidence="1">Uncharacterized protein</fullName>
    </submittedName>
</protein>
<accession>A0ACB7PD14</accession>
<dbReference type="EMBL" id="JAGIZQ010000003">
    <property type="protein sequence ID" value="KAH6636194.1"/>
    <property type="molecule type" value="Genomic_DNA"/>
</dbReference>
<sequence>MDCSLVISFLCCPGTFSLPRASQPTNPTRPPPSTSRRKKKKEEKKKKKKAHLLILHRPVKRAHPGSVIPPAVSHLSVQYNSSTGFLSPLFPALASQNVAASLVRPM</sequence>
<name>A0ACB7PD14_9PEZI</name>
<gene>
    <name evidence="1" type="ORF">F5144DRAFT_169947</name>
</gene>
<comment type="caution">
    <text evidence="1">The sequence shown here is derived from an EMBL/GenBank/DDBJ whole genome shotgun (WGS) entry which is preliminary data.</text>
</comment>
<keyword evidence="2" id="KW-1185">Reference proteome</keyword>